<evidence type="ECO:0000259" key="5">
    <source>
        <dbReference type="Pfam" id="PF07992"/>
    </source>
</evidence>
<protein>
    <submittedName>
        <fullName evidence="6">FAD/NAD(P)-binding domain-containing protein</fullName>
    </submittedName>
</protein>
<feature type="region of interest" description="Disordered" evidence="4">
    <location>
        <begin position="379"/>
        <end position="408"/>
    </location>
</feature>
<evidence type="ECO:0000256" key="1">
    <source>
        <dbReference type="ARBA" id="ARBA00022630"/>
    </source>
</evidence>
<keyword evidence="2" id="KW-0274">FAD</keyword>
<dbReference type="InterPro" id="IPR050346">
    <property type="entry name" value="FMO-like"/>
</dbReference>
<dbReference type="InterPro" id="IPR023753">
    <property type="entry name" value="FAD/NAD-binding_dom"/>
</dbReference>
<dbReference type="SUPFAM" id="SSF51905">
    <property type="entry name" value="FAD/NAD(P)-binding domain"/>
    <property type="match status" value="1"/>
</dbReference>
<organism evidence="6 7">
    <name type="scientific">Ceraceosorus guamensis</name>
    <dbReference type="NCBI Taxonomy" id="1522189"/>
    <lineage>
        <taxon>Eukaryota</taxon>
        <taxon>Fungi</taxon>
        <taxon>Dikarya</taxon>
        <taxon>Basidiomycota</taxon>
        <taxon>Ustilaginomycotina</taxon>
        <taxon>Exobasidiomycetes</taxon>
        <taxon>Ceraceosorales</taxon>
        <taxon>Ceraceosoraceae</taxon>
        <taxon>Ceraceosorus</taxon>
    </lineage>
</organism>
<reference evidence="6 7" key="1">
    <citation type="journal article" date="2018" name="Mol. Biol. Evol.">
        <title>Broad Genomic Sampling Reveals a Smut Pathogenic Ancestry of the Fungal Clade Ustilaginomycotina.</title>
        <authorList>
            <person name="Kijpornyongpan T."/>
            <person name="Mondo S.J."/>
            <person name="Barry K."/>
            <person name="Sandor L."/>
            <person name="Lee J."/>
            <person name="Lipzen A."/>
            <person name="Pangilinan J."/>
            <person name="LaButti K."/>
            <person name="Hainaut M."/>
            <person name="Henrissat B."/>
            <person name="Grigoriev I.V."/>
            <person name="Spatafora J.W."/>
            <person name="Aime M.C."/>
        </authorList>
    </citation>
    <scope>NUCLEOTIDE SEQUENCE [LARGE SCALE GENOMIC DNA]</scope>
    <source>
        <strain evidence="6 7">MCA 4658</strain>
    </source>
</reference>
<dbReference type="RefSeq" id="XP_025370469.1">
    <property type="nucleotide sequence ID" value="XM_025513687.1"/>
</dbReference>
<gene>
    <name evidence="6" type="ORF">IE81DRAFT_322610</name>
</gene>
<sequence>MPAPTAPLFSSRPALPLRRPRTVLIIGGGVCGIAALRALSDPDEGARSHPFDKVQLVERRRDVGGVWYLDPAVVASEQSRPLGNAEGEWPVRDASDRPTWPSPAYPALRGNVLPRFLSLSGAPFPPPAERNPFPTLDETEQYLRSAVRPFEAGNGAQDQIRTSVEVLSVHELACAGHAQGWRVALRDWNAGGQEKVEFWDAVVIATGWYDSPIYPPIPGLLSALSTQRFFHAKWYRSPAPFLPHIEAGRKIVVVGNGNSANDAASHLAPHSSVARPVYRSILQAQLPVFVSLPDERIKDVPSIKEVKVEGERIDLLLADDQLLEDCVVLLGVGYEVGTIPWVHLLKSESASTDSIDNIKASQYLSLTPRARINPASTTNVLDETSTTAPTPSGALPTIQGSDSDVSRDTAQWPPRVPNLHHQVLHGINPTLAFSGLPVSNTPFVLADMQMRYTRGVWDGSISLPSSRAGRTLDERRRIQVLEERKPQYASMDLALRADWEKGRAQGLAEALRLAAPPSFGQPLYHMLPGLHADELEYAQHLRQEVIKAKPWLDPLLDKWDAARDAARQGMYNVKFISLVKAKLATLDASQRSADPRL</sequence>
<dbReference type="OrthoDB" id="66881at2759"/>
<name>A0A316W0T5_9BASI</name>
<feature type="domain" description="FAD/NAD(P)-binding" evidence="5">
    <location>
        <begin position="22"/>
        <end position="270"/>
    </location>
</feature>
<evidence type="ECO:0000256" key="4">
    <source>
        <dbReference type="SAM" id="MobiDB-lite"/>
    </source>
</evidence>
<dbReference type="PANTHER" id="PTHR23023">
    <property type="entry name" value="DIMETHYLANILINE MONOOXYGENASE"/>
    <property type="match status" value="1"/>
</dbReference>
<dbReference type="Gene3D" id="3.50.50.60">
    <property type="entry name" value="FAD/NAD(P)-binding domain"/>
    <property type="match status" value="3"/>
</dbReference>
<dbReference type="STRING" id="1522189.A0A316W0T5"/>
<keyword evidence="3" id="KW-0560">Oxidoreductase</keyword>
<evidence type="ECO:0000313" key="6">
    <source>
        <dbReference type="EMBL" id="PWN43309.1"/>
    </source>
</evidence>
<evidence type="ECO:0000256" key="3">
    <source>
        <dbReference type="ARBA" id="ARBA00023002"/>
    </source>
</evidence>
<evidence type="ECO:0000313" key="7">
    <source>
        <dbReference type="Proteomes" id="UP000245783"/>
    </source>
</evidence>
<dbReference type="Pfam" id="PF07992">
    <property type="entry name" value="Pyr_redox_2"/>
    <property type="match status" value="1"/>
</dbReference>
<feature type="compositionally biased region" description="Polar residues" evidence="4">
    <location>
        <begin position="379"/>
        <end position="390"/>
    </location>
</feature>
<dbReference type="GeneID" id="37035557"/>
<dbReference type="EMBL" id="KZ819371">
    <property type="protein sequence ID" value="PWN43309.1"/>
    <property type="molecule type" value="Genomic_DNA"/>
</dbReference>
<dbReference type="InParanoid" id="A0A316W0T5"/>
<proteinExistence type="predicted"/>
<accession>A0A316W0T5</accession>
<keyword evidence="1" id="KW-0285">Flavoprotein</keyword>
<dbReference type="Proteomes" id="UP000245783">
    <property type="component" value="Unassembled WGS sequence"/>
</dbReference>
<feature type="region of interest" description="Disordered" evidence="4">
    <location>
        <begin position="79"/>
        <end position="100"/>
    </location>
</feature>
<dbReference type="GO" id="GO:0016491">
    <property type="term" value="F:oxidoreductase activity"/>
    <property type="evidence" value="ECO:0007669"/>
    <property type="project" value="UniProtKB-KW"/>
</dbReference>
<keyword evidence="7" id="KW-1185">Reference proteome</keyword>
<evidence type="ECO:0000256" key="2">
    <source>
        <dbReference type="ARBA" id="ARBA00022827"/>
    </source>
</evidence>
<dbReference type="AlphaFoldDB" id="A0A316W0T5"/>
<dbReference type="InterPro" id="IPR036188">
    <property type="entry name" value="FAD/NAD-bd_sf"/>
</dbReference>